<dbReference type="Gene3D" id="3.40.50.1820">
    <property type="entry name" value="alpha/beta hydrolase"/>
    <property type="match status" value="1"/>
</dbReference>
<dbReference type="SUPFAM" id="SSF53474">
    <property type="entry name" value="alpha/beta-Hydrolases"/>
    <property type="match status" value="1"/>
</dbReference>
<feature type="domain" description="Serine aminopeptidase S33" evidence="3">
    <location>
        <begin position="102"/>
        <end position="210"/>
    </location>
</feature>
<dbReference type="Proteomes" id="UP000298781">
    <property type="component" value="Chromosome"/>
</dbReference>
<sequence length="297" mass="31569">MSASASARPMSNWPRTWTKNEPQAVQQAGPAMKGLVTVAVVLGLGYAALCATMWGLQRRLLYFPDGQVAAPAQLGLSAQIIDRTADDGVAVRMWWMAPRGSKPVVIHMHGNGGNLSYWGPVFRDLTAAGYGVLALSYRGYGGSPGSPSETGLIADGRTAYATVRELAPAARIVLFGDSLGTGVATALAAERPIAALVLNAPFTAVADRAAELFWFLPVRWLIADSFLSRERIGKVEAPILIVHGDRDATMPIEHGLRLFALAPEPKRFARIAGGSHNDLWSQGGRGAVLAFLEATVP</sequence>
<feature type="region of interest" description="Disordered" evidence="1">
    <location>
        <begin position="1"/>
        <end position="21"/>
    </location>
</feature>
<evidence type="ECO:0000256" key="1">
    <source>
        <dbReference type="SAM" id="MobiDB-lite"/>
    </source>
</evidence>
<evidence type="ECO:0000259" key="3">
    <source>
        <dbReference type="Pfam" id="PF12146"/>
    </source>
</evidence>
<dbReference type="Pfam" id="PF12146">
    <property type="entry name" value="Hydrolase_4"/>
    <property type="match status" value="1"/>
</dbReference>
<dbReference type="AlphaFoldDB" id="A0A4D7AQH3"/>
<keyword evidence="4" id="KW-0378">Hydrolase</keyword>
<keyword evidence="2" id="KW-0472">Membrane</keyword>
<dbReference type="InterPro" id="IPR022742">
    <property type="entry name" value="Hydrolase_4"/>
</dbReference>
<evidence type="ECO:0000313" key="5">
    <source>
        <dbReference type="Proteomes" id="UP000298781"/>
    </source>
</evidence>
<name>A0A4D7AQH3_9HYPH</name>
<feature type="transmembrane region" description="Helical" evidence="2">
    <location>
        <begin position="35"/>
        <end position="56"/>
    </location>
</feature>
<keyword evidence="2" id="KW-0812">Transmembrane</keyword>
<dbReference type="InterPro" id="IPR029058">
    <property type="entry name" value="AB_hydrolase_fold"/>
</dbReference>
<evidence type="ECO:0000313" key="4">
    <source>
        <dbReference type="EMBL" id="QCI63514.1"/>
    </source>
</evidence>
<dbReference type="KEGG" id="pstg:E8M01_04240"/>
<protein>
    <submittedName>
        <fullName evidence="4">Alpha/beta hydrolase</fullName>
    </submittedName>
</protein>
<dbReference type="OrthoDB" id="9798884at2"/>
<keyword evidence="2" id="KW-1133">Transmembrane helix</keyword>
<dbReference type="EMBL" id="CP039690">
    <property type="protein sequence ID" value="QCI63514.1"/>
    <property type="molecule type" value="Genomic_DNA"/>
</dbReference>
<dbReference type="PANTHER" id="PTHR12277">
    <property type="entry name" value="ALPHA/BETA HYDROLASE DOMAIN-CONTAINING PROTEIN"/>
    <property type="match status" value="1"/>
</dbReference>
<keyword evidence="5" id="KW-1185">Reference proteome</keyword>
<dbReference type="GO" id="GO:0016787">
    <property type="term" value="F:hydrolase activity"/>
    <property type="evidence" value="ECO:0007669"/>
    <property type="project" value="UniProtKB-KW"/>
</dbReference>
<reference evidence="4 5" key="1">
    <citation type="submission" date="2019-04" db="EMBL/GenBank/DDBJ databases">
        <title>Phreatobacter aquaticus sp. nov.</title>
        <authorList>
            <person name="Choi A."/>
        </authorList>
    </citation>
    <scope>NUCLEOTIDE SEQUENCE [LARGE SCALE GENOMIC DNA]</scope>
    <source>
        <strain evidence="4 5">KCTC 52518</strain>
    </source>
</reference>
<dbReference type="PANTHER" id="PTHR12277:SF81">
    <property type="entry name" value="PROTEIN ABHD13"/>
    <property type="match status" value="1"/>
</dbReference>
<proteinExistence type="predicted"/>
<organism evidence="4 5">
    <name type="scientific">Phreatobacter stygius</name>
    <dbReference type="NCBI Taxonomy" id="1940610"/>
    <lineage>
        <taxon>Bacteria</taxon>
        <taxon>Pseudomonadati</taxon>
        <taxon>Pseudomonadota</taxon>
        <taxon>Alphaproteobacteria</taxon>
        <taxon>Hyphomicrobiales</taxon>
        <taxon>Phreatobacteraceae</taxon>
        <taxon>Phreatobacter</taxon>
    </lineage>
</organism>
<gene>
    <name evidence="4" type="ORF">E8M01_04240</name>
</gene>
<accession>A0A4D7AQH3</accession>
<evidence type="ECO:0000256" key="2">
    <source>
        <dbReference type="SAM" id="Phobius"/>
    </source>
</evidence>